<evidence type="ECO:0000313" key="2">
    <source>
        <dbReference type="EMBL" id="JAD15173.1"/>
    </source>
</evidence>
<organism evidence="2">
    <name type="scientific">Arundo donax</name>
    <name type="common">Giant reed</name>
    <name type="synonym">Donax arundinaceus</name>
    <dbReference type="NCBI Taxonomy" id="35708"/>
    <lineage>
        <taxon>Eukaryota</taxon>
        <taxon>Viridiplantae</taxon>
        <taxon>Streptophyta</taxon>
        <taxon>Embryophyta</taxon>
        <taxon>Tracheophyta</taxon>
        <taxon>Spermatophyta</taxon>
        <taxon>Magnoliopsida</taxon>
        <taxon>Liliopsida</taxon>
        <taxon>Poales</taxon>
        <taxon>Poaceae</taxon>
        <taxon>PACMAD clade</taxon>
        <taxon>Arundinoideae</taxon>
        <taxon>Arundineae</taxon>
        <taxon>Arundo</taxon>
    </lineage>
</organism>
<feature type="region of interest" description="Disordered" evidence="1">
    <location>
        <begin position="16"/>
        <end position="56"/>
    </location>
</feature>
<reference evidence="2" key="1">
    <citation type="submission" date="2014-09" db="EMBL/GenBank/DDBJ databases">
        <authorList>
            <person name="Magalhaes I.L.F."/>
            <person name="Oliveira U."/>
            <person name="Santos F.R."/>
            <person name="Vidigal T.H.D.A."/>
            <person name="Brescovit A.D."/>
            <person name="Santos A.J."/>
        </authorList>
    </citation>
    <scope>NUCLEOTIDE SEQUENCE</scope>
    <source>
        <tissue evidence="2">Shoot tissue taken approximately 20 cm above the soil surface</tissue>
    </source>
</reference>
<protein>
    <submittedName>
        <fullName evidence="2">Uncharacterized protein</fullName>
    </submittedName>
</protein>
<feature type="compositionally biased region" description="Polar residues" evidence="1">
    <location>
        <begin position="28"/>
        <end position="37"/>
    </location>
</feature>
<evidence type="ECO:0000256" key="1">
    <source>
        <dbReference type="SAM" id="MobiDB-lite"/>
    </source>
</evidence>
<dbReference type="EMBL" id="GBRH01282722">
    <property type="protein sequence ID" value="JAD15173.1"/>
    <property type="molecule type" value="Transcribed_RNA"/>
</dbReference>
<accession>A0A0A8XR21</accession>
<reference evidence="2" key="2">
    <citation type="journal article" date="2015" name="Data Brief">
        <title>Shoot transcriptome of the giant reed, Arundo donax.</title>
        <authorList>
            <person name="Barrero R.A."/>
            <person name="Guerrero F.D."/>
            <person name="Moolhuijzen P."/>
            <person name="Goolsby J.A."/>
            <person name="Tidwell J."/>
            <person name="Bellgard S.E."/>
            <person name="Bellgard M.I."/>
        </authorList>
    </citation>
    <scope>NUCLEOTIDE SEQUENCE</scope>
    <source>
        <tissue evidence="2">Shoot tissue taken approximately 20 cm above the soil surface</tissue>
    </source>
</reference>
<name>A0A0A8XR21_ARUDO</name>
<dbReference type="AlphaFoldDB" id="A0A0A8XR21"/>
<proteinExistence type="predicted"/>
<sequence>MPIRNREQLTVHHNLAIRSMIPHPRPRTGSSSWQSRARSGELASTRGEGRDEIQPSLRHRRVNVGYVAVRIGGRWTGNQNPRLVGAE</sequence>